<dbReference type="AlphaFoldDB" id="A0A1M5RUH8"/>
<dbReference type="EMBL" id="FQWT01000003">
    <property type="protein sequence ID" value="SHH29840.1"/>
    <property type="molecule type" value="Genomic_DNA"/>
</dbReference>
<evidence type="ECO:0008006" key="3">
    <source>
        <dbReference type="Google" id="ProtNLM"/>
    </source>
</evidence>
<name>A0A1M5RUH8_9FLAO</name>
<gene>
    <name evidence="1" type="ORF">SAMN05421866_2522</name>
</gene>
<evidence type="ECO:0000313" key="1">
    <source>
        <dbReference type="EMBL" id="SHH29840.1"/>
    </source>
</evidence>
<dbReference type="PROSITE" id="PS51257">
    <property type="entry name" value="PROKAR_LIPOPROTEIN"/>
    <property type="match status" value="1"/>
</dbReference>
<sequence>MKILCIAAGLLIIFSCKNDKDRTARKEQISKDSIIIKNDPVTTAATDPVEEIKKEYGMLQTGLESKKFSSRGFTYDCNEEPSGEVKFYSDKDEIRVIEHFYSEHSHFSASEKYFIKNGKPFFIFRQETVWNFDGGTPEKPITKDDITETRIYLQNDKILKCLEKKYSIRSDNKDQTSPDTIPGKETQCNTDEVMKTYQSLLKNKDKKGEIKCL</sequence>
<reference evidence="2" key="1">
    <citation type="submission" date="2016-11" db="EMBL/GenBank/DDBJ databases">
        <authorList>
            <person name="Varghese N."/>
            <person name="Submissions S."/>
        </authorList>
    </citation>
    <scope>NUCLEOTIDE SEQUENCE [LARGE SCALE GENOMIC DNA]</scope>
    <source>
        <strain evidence="2">DSM 19055</strain>
    </source>
</reference>
<protein>
    <recommendedName>
        <fullName evidence="3">Lipoprotein</fullName>
    </recommendedName>
</protein>
<evidence type="ECO:0000313" key="2">
    <source>
        <dbReference type="Proteomes" id="UP000184047"/>
    </source>
</evidence>
<accession>A0A1M5RUH8</accession>
<proteinExistence type="predicted"/>
<dbReference type="Proteomes" id="UP000184047">
    <property type="component" value="Unassembled WGS sequence"/>
</dbReference>
<dbReference type="eggNOG" id="ENOG50317KW">
    <property type="taxonomic scope" value="Bacteria"/>
</dbReference>
<keyword evidence="2" id="KW-1185">Reference proteome</keyword>
<dbReference type="RefSeq" id="WP_073063357.1">
    <property type="nucleotide sequence ID" value="NZ_FQWT01000003.1"/>
</dbReference>
<dbReference type="OrthoDB" id="853657at2"/>
<organism evidence="1 2">
    <name type="scientific">Chryseobacterium oranimense</name>
    <dbReference type="NCBI Taxonomy" id="421058"/>
    <lineage>
        <taxon>Bacteria</taxon>
        <taxon>Pseudomonadati</taxon>
        <taxon>Bacteroidota</taxon>
        <taxon>Flavobacteriia</taxon>
        <taxon>Flavobacteriales</taxon>
        <taxon>Weeksellaceae</taxon>
        <taxon>Chryseobacterium group</taxon>
        <taxon>Chryseobacterium</taxon>
    </lineage>
</organism>